<gene>
    <name evidence="5" type="ORF">NC653_041740</name>
</gene>
<keyword evidence="6" id="KW-1185">Reference proteome</keyword>
<dbReference type="Pfam" id="PF24300">
    <property type="entry name" value="KWL1"/>
    <property type="match status" value="1"/>
</dbReference>
<keyword evidence="2" id="KW-0964">Secreted</keyword>
<feature type="chain" id="PRO_5041966839" evidence="4">
    <location>
        <begin position="27"/>
        <end position="130"/>
    </location>
</feature>
<dbReference type="Proteomes" id="UP001164929">
    <property type="component" value="Chromosome 19"/>
</dbReference>
<evidence type="ECO:0000256" key="1">
    <source>
        <dbReference type="ARBA" id="ARBA00004613"/>
    </source>
</evidence>
<sequence>MKSSCLKSSMLLVILLFAEYCSQIEAQKCQPSGKVVWRMTRICFRGKAFMTFNVFEESGDYPPCCDEKFHPNDTPAIALSTGRYDNASRCLKHINVTANVTQLGVATKIMIMNLLVLTTLCLPQALYGKP</sequence>
<accession>A0AAD6L997</accession>
<dbReference type="EMBL" id="JAQIZT010000019">
    <property type="protein sequence ID" value="KAJ6952695.1"/>
    <property type="molecule type" value="Genomic_DNA"/>
</dbReference>
<evidence type="ECO:0000256" key="2">
    <source>
        <dbReference type="ARBA" id="ARBA00022525"/>
    </source>
</evidence>
<evidence type="ECO:0000256" key="3">
    <source>
        <dbReference type="ARBA" id="ARBA00022729"/>
    </source>
</evidence>
<organism evidence="5 6">
    <name type="scientific">Populus alba x Populus x berolinensis</name>
    <dbReference type="NCBI Taxonomy" id="444605"/>
    <lineage>
        <taxon>Eukaryota</taxon>
        <taxon>Viridiplantae</taxon>
        <taxon>Streptophyta</taxon>
        <taxon>Embryophyta</taxon>
        <taxon>Tracheophyta</taxon>
        <taxon>Spermatophyta</taxon>
        <taxon>Magnoliopsida</taxon>
        <taxon>eudicotyledons</taxon>
        <taxon>Gunneridae</taxon>
        <taxon>Pentapetalae</taxon>
        <taxon>rosids</taxon>
        <taxon>fabids</taxon>
        <taxon>Malpighiales</taxon>
        <taxon>Salicaceae</taxon>
        <taxon>Saliceae</taxon>
        <taxon>Populus</taxon>
    </lineage>
</organism>
<evidence type="ECO:0000313" key="6">
    <source>
        <dbReference type="Proteomes" id="UP001164929"/>
    </source>
</evidence>
<evidence type="ECO:0000313" key="5">
    <source>
        <dbReference type="EMBL" id="KAJ6952695.1"/>
    </source>
</evidence>
<comment type="subcellular location">
    <subcellularLocation>
        <location evidence="1">Secreted</location>
    </subcellularLocation>
</comment>
<dbReference type="GO" id="GO:0005576">
    <property type="term" value="C:extracellular region"/>
    <property type="evidence" value="ECO:0007669"/>
    <property type="project" value="UniProtKB-SubCell"/>
</dbReference>
<protein>
    <submittedName>
        <fullName evidence="5">Uncharacterized protein</fullName>
    </submittedName>
</protein>
<dbReference type="AlphaFoldDB" id="A0AAD6L997"/>
<evidence type="ECO:0000256" key="4">
    <source>
        <dbReference type="SAM" id="SignalP"/>
    </source>
</evidence>
<dbReference type="PANTHER" id="PTHR33191:SF58">
    <property type="entry name" value="RIPENING-RELATED PROTEIN 1"/>
    <property type="match status" value="1"/>
</dbReference>
<feature type="signal peptide" evidence="4">
    <location>
        <begin position="1"/>
        <end position="26"/>
    </location>
</feature>
<keyword evidence="3 4" id="KW-0732">Signal</keyword>
<comment type="caution">
    <text evidence="5">The sequence shown here is derived from an EMBL/GenBank/DDBJ whole genome shotgun (WGS) entry which is preliminary data.</text>
</comment>
<name>A0AAD6L997_9ROSI</name>
<reference evidence="5" key="1">
    <citation type="journal article" date="2023" name="Mol. Ecol. Resour.">
        <title>Chromosome-level genome assembly of a triploid poplar Populus alba 'Berolinensis'.</title>
        <authorList>
            <person name="Chen S."/>
            <person name="Yu Y."/>
            <person name="Wang X."/>
            <person name="Wang S."/>
            <person name="Zhang T."/>
            <person name="Zhou Y."/>
            <person name="He R."/>
            <person name="Meng N."/>
            <person name="Wang Y."/>
            <person name="Liu W."/>
            <person name="Liu Z."/>
            <person name="Liu J."/>
            <person name="Guo Q."/>
            <person name="Huang H."/>
            <person name="Sederoff R.R."/>
            <person name="Wang G."/>
            <person name="Qu G."/>
            <person name="Chen S."/>
        </authorList>
    </citation>
    <scope>NUCLEOTIDE SEQUENCE</scope>
    <source>
        <strain evidence="5">SC-2020</strain>
    </source>
</reference>
<dbReference type="InterPro" id="IPR039271">
    <property type="entry name" value="Kiwellin-like"/>
</dbReference>
<dbReference type="PANTHER" id="PTHR33191">
    <property type="entry name" value="RIPENING-RELATED PROTEIN 2-RELATED"/>
    <property type="match status" value="1"/>
</dbReference>
<proteinExistence type="predicted"/>